<feature type="region of interest" description="Disordered" evidence="1">
    <location>
        <begin position="1"/>
        <end position="28"/>
    </location>
</feature>
<keyword evidence="2" id="KW-0812">Transmembrane</keyword>
<name>A0ABZ1D2N1_9TREE</name>
<keyword evidence="2" id="KW-1133">Transmembrane helix</keyword>
<evidence type="ECO:0000256" key="1">
    <source>
        <dbReference type="SAM" id="MobiDB-lite"/>
    </source>
</evidence>
<evidence type="ECO:0000313" key="4">
    <source>
        <dbReference type="Proteomes" id="UP001329825"/>
    </source>
</evidence>
<sequence length="190" mass="21604">MSKHVRQRTKAQRNAQIEEEEPLVPSQVLDEQTQSEEIRLLRQKNSMDNKQAQMVLDVGVLIATIISIMQFFEHTPSPNPIFCILAVIQLLLLPFSITPRWLPIEPISPDIHLYTLSVELTVSVCAIYIRYNLSLPSSGAGMEPMEVGEMARWIMPALVSGAVNMQRRAERQSEMKLDMLEELKYDLKGA</sequence>
<evidence type="ECO:0000256" key="2">
    <source>
        <dbReference type="SAM" id="Phobius"/>
    </source>
</evidence>
<feature type="transmembrane region" description="Helical" evidence="2">
    <location>
        <begin position="54"/>
        <end position="72"/>
    </location>
</feature>
<keyword evidence="4" id="KW-1185">Reference proteome</keyword>
<dbReference type="EMBL" id="CP141886">
    <property type="protein sequence ID" value="WRT67609.1"/>
    <property type="molecule type" value="Genomic_DNA"/>
</dbReference>
<evidence type="ECO:0000313" key="3">
    <source>
        <dbReference type="EMBL" id="WRT67609.1"/>
    </source>
</evidence>
<dbReference type="GeneID" id="87956712"/>
<protein>
    <submittedName>
        <fullName evidence="3">Uncharacterized protein</fullName>
    </submittedName>
</protein>
<accession>A0ABZ1D2N1</accession>
<reference evidence="3 4" key="1">
    <citation type="submission" date="2024-01" db="EMBL/GenBank/DDBJ databases">
        <title>Comparative genomics of Cryptococcus and Kwoniella reveals pathogenesis evolution and contrasting modes of karyotype evolution via chromosome fusion or intercentromeric recombination.</title>
        <authorList>
            <person name="Coelho M.A."/>
            <person name="David-Palma M."/>
            <person name="Shea T."/>
            <person name="Bowers K."/>
            <person name="McGinley-Smith S."/>
            <person name="Mohammad A.W."/>
            <person name="Gnirke A."/>
            <person name="Yurkov A.M."/>
            <person name="Nowrousian M."/>
            <person name="Sun S."/>
            <person name="Cuomo C.A."/>
            <person name="Heitman J."/>
        </authorList>
    </citation>
    <scope>NUCLEOTIDE SEQUENCE [LARGE SCALE GENOMIC DNA]</scope>
    <source>
        <strain evidence="3">CBS 11374</strain>
    </source>
</reference>
<proteinExistence type="predicted"/>
<organism evidence="3 4">
    <name type="scientific">Kwoniella shivajii</name>
    <dbReference type="NCBI Taxonomy" id="564305"/>
    <lineage>
        <taxon>Eukaryota</taxon>
        <taxon>Fungi</taxon>
        <taxon>Dikarya</taxon>
        <taxon>Basidiomycota</taxon>
        <taxon>Agaricomycotina</taxon>
        <taxon>Tremellomycetes</taxon>
        <taxon>Tremellales</taxon>
        <taxon>Cryptococcaceae</taxon>
        <taxon>Kwoniella</taxon>
    </lineage>
</organism>
<feature type="transmembrane region" description="Helical" evidence="2">
    <location>
        <begin position="78"/>
        <end position="99"/>
    </location>
</feature>
<keyword evidence="2" id="KW-0472">Membrane</keyword>
<dbReference type="RefSeq" id="XP_062792349.1">
    <property type="nucleotide sequence ID" value="XM_062936298.1"/>
</dbReference>
<feature type="compositionally biased region" description="Basic residues" evidence="1">
    <location>
        <begin position="1"/>
        <end position="11"/>
    </location>
</feature>
<gene>
    <name evidence="3" type="ORF">IL334_004581</name>
</gene>
<dbReference type="Proteomes" id="UP001329825">
    <property type="component" value="Chromosome 6"/>
</dbReference>